<protein>
    <submittedName>
        <fullName evidence="1">AraC-type DNA-binding protein</fullName>
    </submittedName>
</protein>
<dbReference type="Gene3D" id="1.10.10.60">
    <property type="entry name" value="Homeodomain-like"/>
    <property type="match status" value="1"/>
</dbReference>
<dbReference type="OrthoDB" id="6506763at2"/>
<gene>
    <name evidence="1" type="ORF">POT9AD_2190</name>
</gene>
<dbReference type="GO" id="GO:0003700">
    <property type="term" value="F:DNA-binding transcription factor activity"/>
    <property type="evidence" value="ECO:0007669"/>
    <property type="project" value="InterPro"/>
</dbReference>
<organism evidence="1">
    <name type="scientific">Ectopseudomonas oleovorans</name>
    <name type="common">Pseudomonas oleovorans</name>
    <dbReference type="NCBI Taxonomy" id="301"/>
    <lineage>
        <taxon>Bacteria</taxon>
        <taxon>Pseudomonadati</taxon>
        <taxon>Pseudomonadota</taxon>
        <taxon>Gammaproteobacteria</taxon>
        <taxon>Pseudomonadales</taxon>
        <taxon>Pseudomonadaceae</taxon>
        <taxon>Ectopseudomonas</taxon>
    </lineage>
</organism>
<dbReference type="InterPro" id="IPR020449">
    <property type="entry name" value="Tscrpt_reg_AraC-type_HTH"/>
</dbReference>
<dbReference type="PROSITE" id="PS01124">
    <property type="entry name" value="HTH_ARAC_FAMILY_2"/>
    <property type="match status" value="1"/>
</dbReference>
<evidence type="ECO:0000313" key="1">
    <source>
        <dbReference type="EMBL" id="VDN63165.1"/>
    </source>
</evidence>
<dbReference type="InterPro" id="IPR018060">
    <property type="entry name" value="HTH_AraC"/>
</dbReference>
<keyword evidence="1" id="KW-0238">DNA-binding</keyword>
<dbReference type="SUPFAM" id="SSF46689">
    <property type="entry name" value="Homeodomain-like"/>
    <property type="match status" value="1"/>
</dbReference>
<dbReference type="InterPro" id="IPR009057">
    <property type="entry name" value="Homeodomain-like_sf"/>
</dbReference>
<dbReference type="AlphaFoldDB" id="A0A653B3I0"/>
<dbReference type="GO" id="GO:0000976">
    <property type="term" value="F:transcription cis-regulatory region binding"/>
    <property type="evidence" value="ECO:0007669"/>
    <property type="project" value="TreeGrafter"/>
</dbReference>
<dbReference type="GO" id="GO:0005829">
    <property type="term" value="C:cytosol"/>
    <property type="evidence" value="ECO:0007669"/>
    <property type="project" value="TreeGrafter"/>
</dbReference>
<proteinExistence type="predicted"/>
<dbReference type="SMART" id="SM00342">
    <property type="entry name" value="HTH_ARAC"/>
    <property type="match status" value="1"/>
</dbReference>
<dbReference type="PANTHER" id="PTHR47894:SF1">
    <property type="entry name" value="HTH-TYPE TRANSCRIPTIONAL REGULATOR VQSM"/>
    <property type="match status" value="1"/>
</dbReference>
<sequence length="342" mass="38110">MSNPPNAPSQASVSASLTQAILHTATRLGLERQPLLDACALHDEQLIDPDARIPFAAQQALWLELDRRLQHPEPGLLLGRNLTPGPFSVLSYLLQSSATLGDALTAALRYQRLGGEGGELQVEEQDDTLSLLYRPLYPQHPATRIRVLAMMACWVQTTLPLLDGFRLLDVRFRHPQPDDLAPYDDVFDCPLHFTCDDYAIVLPRDLCQLPLIQANPPLQQLLRQHAEALLARLPSASLSARVIGLLGEQLAHGEPDRAELARALALSERTLQRRLADEGCSYQQLLADTRRQLAEQHLRDGRLPATEIAWLLGYSEPSVFFRAFRQWTGLTPGEYRARYGAG</sequence>
<dbReference type="Pfam" id="PF12833">
    <property type="entry name" value="HTH_18"/>
    <property type="match status" value="1"/>
</dbReference>
<dbReference type="Pfam" id="PF12625">
    <property type="entry name" value="Arabinose_bd"/>
    <property type="match status" value="1"/>
</dbReference>
<name>A0A653B3I0_ECTOL</name>
<dbReference type="EMBL" id="LR130779">
    <property type="protein sequence ID" value="VDN63165.1"/>
    <property type="molecule type" value="Genomic_DNA"/>
</dbReference>
<dbReference type="InterPro" id="IPR032687">
    <property type="entry name" value="AraC-type_N"/>
</dbReference>
<dbReference type="PANTHER" id="PTHR47894">
    <property type="entry name" value="HTH-TYPE TRANSCRIPTIONAL REGULATOR GADX"/>
    <property type="match status" value="1"/>
</dbReference>
<dbReference type="PRINTS" id="PR00032">
    <property type="entry name" value="HTHARAC"/>
</dbReference>
<reference evidence="1" key="1">
    <citation type="submission" date="2018-11" db="EMBL/GenBank/DDBJ databases">
        <authorList>
            <consortium name="Genoscope - CEA"/>
            <person name="William W."/>
        </authorList>
    </citation>
    <scope>NUCLEOTIDE SEQUENCE [LARGE SCALE GENOMIC DNA]</scope>
    <source>
        <strain evidence="1">T9AD</strain>
    </source>
</reference>
<accession>A0A653B3I0</accession>